<accession>A0ABU9ZAM6</accession>
<feature type="region of interest" description="Disordered" evidence="3">
    <location>
        <begin position="353"/>
        <end position="372"/>
    </location>
</feature>
<name>A0ABU9ZAM6_9HYPH</name>
<gene>
    <name evidence="5" type="ORF">PUR21_12015</name>
</gene>
<comment type="caution">
    <text evidence="5">The sequence shown here is derived from an EMBL/GenBank/DDBJ whole genome shotgun (WGS) entry which is preliminary data.</text>
</comment>
<dbReference type="NCBIfam" id="NF006045">
    <property type="entry name" value="PRK08190.1"/>
    <property type="match status" value="1"/>
</dbReference>
<keyword evidence="2" id="KW-0012">Acyltransferase</keyword>
<evidence type="ECO:0000313" key="6">
    <source>
        <dbReference type="Proteomes" id="UP001404845"/>
    </source>
</evidence>
<keyword evidence="1" id="KW-0808">Transferase</keyword>
<protein>
    <submittedName>
        <fullName evidence="5">Bifunctional enoyl-CoA hydratase/phosphate acetyltransferase</fullName>
    </submittedName>
</protein>
<dbReference type="RefSeq" id="WP_345970886.1">
    <property type="nucleotide sequence ID" value="NZ_JAQYXL010000001.1"/>
</dbReference>
<dbReference type="PANTHER" id="PTHR43356">
    <property type="entry name" value="PHOSPHATE ACETYLTRANSFERASE"/>
    <property type="match status" value="1"/>
</dbReference>
<dbReference type="Pfam" id="PF01515">
    <property type="entry name" value="PTA_PTB"/>
    <property type="match status" value="1"/>
</dbReference>
<dbReference type="InterPro" id="IPR050500">
    <property type="entry name" value="Phos_Acetyltrans/Butyryltrans"/>
</dbReference>
<proteinExistence type="predicted"/>
<keyword evidence="6" id="KW-1185">Reference proteome</keyword>
<dbReference type="PANTHER" id="PTHR43356:SF2">
    <property type="entry name" value="PHOSPHATE ACETYLTRANSFERASE"/>
    <property type="match status" value="1"/>
</dbReference>
<dbReference type="Gene3D" id="3.40.718.10">
    <property type="entry name" value="Isopropylmalate Dehydrogenase"/>
    <property type="match status" value="1"/>
</dbReference>
<organism evidence="5 6">
    <name type="scientific">Methylorubrum rhodesianum</name>
    <dbReference type="NCBI Taxonomy" id="29427"/>
    <lineage>
        <taxon>Bacteria</taxon>
        <taxon>Pseudomonadati</taxon>
        <taxon>Pseudomonadota</taxon>
        <taxon>Alphaproteobacteria</taxon>
        <taxon>Hyphomicrobiales</taxon>
        <taxon>Methylobacteriaceae</taxon>
        <taxon>Methylorubrum</taxon>
    </lineage>
</organism>
<evidence type="ECO:0000259" key="4">
    <source>
        <dbReference type="Pfam" id="PF01515"/>
    </source>
</evidence>
<sequence length="372" mass="38565">MSPLRHFQDLIDRARRRPPLRVAVVNAAQPVVLETLREAADLGLVVPHLVGARQRLSDLGAAMSWSISSLPLTEAGDDETAAMVGVQLVREGRADALMKGLVHTDILMHAVLDAQHGLRVASWRVSHVFVCDVPSYPKLLILTDAAINIAPDLGAKAQILQNAIGLARLLGVETPRAAVLSAVETVSPAIASTLDAAALTLMAKRGQIAAGALVDGPLAFDNAVSAGAALEKGITSDVAGNADILLVPDLVSGNLLAKSLEYLGGAVVAGVVLGLRAPVVLTSRADPMRARLAALALARLQHHAESVVGGRPSGEEAAVHCAAQKEAACCPLQPRPVGLEHCHGQAEQRALSLGPQPVESAGPAMGHDPRCL</sequence>
<feature type="domain" description="Phosphate acetyl/butaryl transferase" evidence="4">
    <location>
        <begin position="81"/>
        <end position="297"/>
    </location>
</feature>
<reference evidence="5 6" key="1">
    <citation type="journal article" date="2023" name="PLoS ONE">
        <title>Complete genome assembly of Hawai'i environmental nontuberculous mycobacteria reveals unexpected co-isolation with methylobacteria.</title>
        <authorList>
            <person name="Hendrix J."/>
            <person name="Epperson L.E."/>
            <person name="Tong E.I."/>
            <person name="Chan Y.L."/>
            <person name="Hasan N.A."/>
            <person name="Dawrs S.N."/>
            <person name="Norton G.J."/>
            <person name="Virdi R."/>
            <person name="Crooks J.L."/>
            <person name="Chan E.D."/>
            <person name="Honda J.R."/>
            <person name="Strong M."/>
        </authorList>
    </citation>
    <scope>NUCLEOTIDE SEQUENCE [LARGE SCALE GENOMIC DNA]</scope>
    <source>
        <strain evidence="5 6">NJH_HI01</strain>
    </source>
</reference>
<dbReference type="EMBL" id="JAQYXL010000001">
    <property type="protein sequence ID" value="MEN3228353.1"/>
    <property type="molecule type" value="Genomic_DNA"/>
</dbReference>
<evidence type="ECO:0000313" key="5">
    <source>
        <dbReference type="EMBL" id="MEN3228353.1"/>
    </source>
</evidence>
<evidence type="ECO:0000256" key="2">
    <source>
        <dbReference type="ARBA" id="ARBA00023315"/>
    </source>
</evidence>
<evidence type="ECO:0000256" key="1">
    <source>
        <dbReference type="ARBA" id="ARBA00022679"/>
    </source>
</evidence>
<dbReference type="InterPro" id="IPR002505">
    <property type="entry name" value="PTA_PTB"/>
</dbReference>
<evidence type="ECO:0000256" key="3">
    <source>
        <dbReference type="SAM" id="MobiDB-lite"/>
    </source>
</evidence>
<dbReference type="SUPFAM" id="SSF53659">
    <property type="entry name" value="Isocitrate/Isopropylmalate dehydrogenase-like"/>
    <property type="match status" value="1"/>
</dbReference>
<dbReference type="Proteomes" id="UP001404845">
    <property type="component" value="Unassembled WGS sequence"/>
</dbReference>